<evidence type="ECO:0000259" key="5">
    <source>
        <dbReference type="Pfam" id="PF00171"/>
    </source>
</evidence>
<dbReference type="Gene3D" id="3.40.309.10">
    <property type="entry name" value="Aldehyde Dehydrogenase, Chain A, domain 2"/>
    <property type="match status" value="1"/>
</dbReference>
<dbReference type="PANTHER" id="PTHR11699">
    <property type="entry name" value="ALDEHYDE DEHYDROGENASE-RELATED"/>
    <property type="match status" value="1"/>
</dbReference>
<comment type="similarity">
    <text evidence="4">Belongs to the aldehyde dehydrogenase family.</text>
</comment>
<sequence>MLARYRLRGGCGSREVITLAPQHRGDHMTQETTGRNLFSETNISSERIASLVARVDAAGDDELTVRAPATDDAIGSVPACDEADVERAVDRARAVQPSWADLSVGRRGELLDRFAGLVLDNQEELLDIVQLETGKSRKHAVEEVADVPLNCSYYARRGPEMLDRDPRQAAVPPATTAEVSYEPVGVVGAISPWNYPLTLSMVDIIPALIAGNTVVLKPDEKTPFIALALTALLERAGVPEDVVQVVTGRGAEVGPPLVDGVDYIAFTGSTETGRIIAEQAGRNLIGCSLELGGNNPLLVLDDADVETAARGAVQACFTNAGQLCLAAERVYVHESLYDDFLDAFVGATRRLSLGTAFTYGPDMGSLIDADQLARVDDHVSAAVEDGATVLTGGRHRPDIGPFCYEPTILTDVTPDTTVACEETFGPVVTVESVPDTETAVEKANDSEYGLNASVWTGDRDRGRALPRQIDCGTVCVNDGYVSGWAAIDAPMGGFGDSGLGRRHGRAGIERFLESRTVASSRVGPLTEPRGVSSSWYARGLLGLARLQRRLSTVPVLGRWFS</sequence>
<gene>
    <name evidence="6" type="ORF">SAMN05216226_11618</name>
</gene>
<name>A0A1G8YV98_9EURY</name>
<organism evidence="6 7">
    <name type="scientific">Halovenus aranensis</name>
    <dbReference type="NCBI Taxonomy" id="890420"/>
    <lineage>
        <taxon>Archaea</taxon>
        <taxon>Methanobacteriati</taxon>
        <taxon>Methanobacteriota</taxon>
        <taxon>Stenosarchaea group</taxon>
        <taxon>Halobacteria</taxon>
        <taxon>Halobacteriales</taxon>
        <taxon>Haloarculaceae</taxon>
        <taxon>Halovenus</taxon>
    </lineage>
</organism>
<feature type="active site" evidence="3">
    <location>
        <position position="290"/>
    </location>
</feature>
<dbReference type="Pfam" id="PF00171">
    <property type="entry name" value="Aldedh"/>
    <property type="match status" value="1"/>
</dbReference>
<dbReference type="InterPro" id="IPR029510">
    <property type="entry name" value="Ald_DH_CS_GLU"/>
</dbReference>
<keyword evidence="7" id="KW-1185">Reference proteome</keyword>
<keyword evidence="1" id="KW-0521">NADP</keyword>
<feature type="domain" description="Aldehyde dehydrogenase" evidence="5">
    <location>
        <begin position="59"/>
        <end position="517"/>
    </location>
</feature>
<keyword evidence="2 4" id="KW-0560">Oxidoreductase</keyword>
<dbReference type="GO" id="GO:0016620">
    <property type="term" value="F:oxidoreductase activity, acting on the aldehyde or oxo group of donors, NAD or NADP as acceptor"/>
    <property type="evidence" value="ECO:0007669"/>
    <property type="project" value="InterPro"/>
</dbReference>
<dbReference type="STRING" id="890420.SAMN05216226_11618"/>
<dbReference type="InterPro" id="IPR016163">
    <property type="entry name" value="Ald_DH_C"/>
</dbReference>
<reference evidence="6 7" key="1">
    <citation type="submission" date="2016-10" db="EMBL/GenBank/DDBJ databases">
        <authorList>
            <person name="de Groot N.N."/>
        </authorList>
    </citation>
    <scope>NUCLEOTIDE SEQUENCE [LARGE SCALE GENOMIC DNA]</scope>
    <source>
        <strain evidence="6 7">IBRC-M10015</strain>
    </source>
</reference>
<dbReference type="InterPro" id="IPR015590">
    <property type="entry name" value="Aldehyde_DH_dom"/>
</dbReference>
<dbReference type="SUPFAM" id="SSF53720">
    <property type="entry name" value="ALDH-like"/>
    <property type="match status" value="1"/>
</dbReference>
<dbReference type="InterPro" id="IPR016162">
    <property type="entry name" value="Ald_DH_N"/>
</dbReference>
<accession>A0A1G8YV98</accession>
<dbReference type="NCBIfam" id="NF006916">
    <property type="entry name" value="PRK09407.1"/>
    <property type="match status" value="1"/>
</dbReference>
<dbReference type="FunFam" id="3.40.309.10:FF:000009">
    <property type="entry name" value="Aldehyde dehydrogenase A"/>
    <property type="match status" value="1"/>
</dbReference>
<dbReference type="PROSITE" id="PS00687">
    <property type="entry name" value="ALDEHYDE_DEHYDR_GLU"/>
    <property type="match status" value="1"/>
</dbReference>
<dbReference type="InterPro" id="IPR016161">
    <property type="entry name" value="Ald_DH/histidinol_DH"/>
</dbReference>
<evidence type="ECO:0000256" key="1">
    <source>
        <dbReference type="ARBA" id="ARBA00022857"/>
    </source>
</evidence>
<evidence type="ECO:0000256" key="3">
    <source>
        <dbReference type="PROSITE-ProRule" id="PRU10007"/>
    </source>
</evidence>
<evidence type="ECO:0000313" key="7">
    <source>
        <dbReference type="Proteomes" id="UP000198856"/>
    </source>
</evidence>
<dbReference type="AlphaFoldDB" id="A0A1G8YV98"/>
<proteinExistence type="inferred from homology"/>
<evidence type="ECO:0000313" key="6">
    <source>
        <dbReference type="EMBL" id="SDK05910.1"/>
    </source>
</evidence>
<evidence type="ECO:0000256" key="2">
    <source>
        <dbReference type="ARBA" id="ARBA00023002"/>
    </source>
</evidence>
<dbReference type="FunFam" id="3.40.605.10:FF:000010">
    <property type="entry name" value="N-succinylglutamate 5-semialdehyde dehydrogenase"/>
    <property type="match status" value="1"/>
</dbReference>
<protein>
    <submittedName>
        <fullName evidence="6">Succinate-semialdehyde dehydrogenase / glutarate-semialdehyde dehydrogenase</fullName>
    </submittedName>
</protein>
<evidence type="ECO:0000256" key="4">
    <source>
        <dbReference type="RuleBase" id="RU003345"/>
    </source>
</evidence>
<dbReference type="EMBL" id="FNFC01000016">
    <property type="protein sequence ID" value="SDK05910.1"/>
    <property type="molecule type" value="Genomic_DNA"/>
</dbReference>
<dbReference type="Proteomes" id="UP000198856">
    <property type="component" value="Unassembled WGS sequence"/>
</dbReference>
<dbReference type="Gene3D" id="3.40.605.10">
    <property type="entry name" value="Aldehyde Dehydrogenase, Chain A, domain 1"/>
    <property type="match status" value="1"/>
</dbReference>